<sequence length="403" mass="46915">MASSLLFNYKYLSREKLNGFEKYKYKSVDTSPLSNYVMHPFWDQLVKIFPMWVPANILTLCGWICSLSCFLLCSYFDVHFISQKEVPRWVWLLSGILIFFAHQLDGCDGKQARRTNSSSPIGEMFDHGLDSSAVSLMCISILSLFGVSEHTGTHWEVTLIFMLVLFSFYIPHWEKYNTSVMFLPWAYDVSQILLVCSFIASFFYGTEIWRVSYFNGALNLTFILKFIFYFLFVCLLFPVSIINQYQARKKTPKDCVPVIEGLYPLVAIIIPTFLYLLFGYWSDSNIVITNLRLYIVGYGLLYSNITCRLIISQMTSTKCDRFNILAWPLLPMLVAAYLKLINDKTMLIVYTIFLTLAHIHYGINVVHQLCMHLNVYCFRVNEKVRNELSKELRKSHINGKEKR</sequence>
<dbReference type="InterPro" id="IPR000462">
    <property type="entry name" value="CDP-OH_P_trans"/>
</dbReference>
<feature type="transmembrane region" description="Helical" evidence="6">
    <location>
        <begin position="216"/>
        <end position="241"/>
    </location>
</feature>
<evidence type="ECO:0000256" key="5">
    <source>
        <dbReference type="RuleBase" id="RU003750"/>
    </source>
</evidence>
<evidence type="ECO:0000256" key="4">
    <source>
        <dbReference type="ARBA" id="ARBA00023136"/>
    </source>
</evidence>
<dbReference type="InterPro" id="IPR014472">
    <property type="entry name" value="CHOPT"/>
</dbReference>
<dbReference type="PANTHER" id="PTHR10414">
    <property type="entry name" value="ETHANOLAMINEPHOSPHOTRANSFERASE"/>
    <property type="match status" value="1"/>
</dbReference>
<evidence type="ECO:0000256" key="2">
    <source>
        <dbReference type="ARBA" id="ARBA00010441"/>
    </source>
</evidence>
<comment type="similarity">
    <text evidence="2 5">Belongs to the CDP-alcohol phosphatidyltransferase class-I family.</text>
</comment>
<dbReference type="GeneID" id="100210399"/>
<keyword evidence="6" id="KW-0812">Transmembrane</keyword>
<evidence type="ECO:0000256" key="1">
    <source>
        <dbReference type="ARBA" id="ARBA00004370"/>
    </source>
</evidence>
<feature type="transmembrane region" description="Helical" evidence="6">
    <location>
        <begin position="347"/>
        <end position="366"/>
    </location>
</feature>
<dbReference type="PIRSF" id="PIRSF015665">
    <property type="entry name" value="CHOPT"/>
    <property type="match status" value="1"/>
</dbReference>
<keyword evidence="3 5" id="KW-0808">Transferase</keyword>
<dbReference type="PANTHER" id="PTHR10414:SF71">
    <property type="entry name" value="FI05338P"/>
    <property type="match status" value="1"/>
</dbReference>
<keyword evidence="6" id="KW-1133">Transmembrane helix</keyword>
<protein>
    <submittedName>
        <fullName evidence="8">Ethanolaminephosphotransferase 1 isoform X2</fullName>
    </submittedName>
</protein>
<dbReference type="InterPro" id="IPR043130">
    <property type="entry name" value="CDP-OH_PTrfase_TM_dom"/>
</dbReference>
<evidence type="ECO:0000313" key="8">
    <source>
        <dbReference type="RefSeq" id="XP_065670841.1"/>
    </source>
</evidence>
<accession>A0ABM4D925</accession>
<dbReference type="RefSeq" id="XP_065670841.1">
    <property type="nucleotide sequence ID" value="XM_065814769.1"/>
</dbReference>
<keyword evidence="4 6" id="KW-0472">Membrane</keyword>
<evidence type="ECO:0000256" key="3">
    <source>
        <dbReference type="ARBA" id="ARBA00022679"/>
    </source>
</evidence>
<feature type="transmembrane region" description="Helical" evidence="6">
    <location>
        <begin position="182"/>
        <end position="204"/>
    </location>
</feature>
<reference evidence="8" key="1">
    <citation type="submission" date="2025-08" db="UniProtKB">
        <authorList>
            <consortium name="RefSeq"/>
        </authorList>
    </citation>
    <scope>IDENTIFICATION</scope>
</reference>
<feature type="transmembrane region" description="Helical" evidence="6">
    <location>
        <begin position="153"/>
        <end position="170"/>
    </location>
</feature>
<gene>
    <name evidence="8" type="primary">LOC100210399</name>
</gene>
<keyword evidence="7" id="KW-1185">Reference proteome</keyword>
<dbReference type="PROSITE" id="PS00379">
    <property type="entry name" value="CDP_ALCOHOL_P_TRANSF"/>
    <property type="match status" value="1"/>
</dbReference>
<organism evidence="7 8">
    <name type="scientific">Hydra vulgaris</name>
    <name type="common">Hydra</name>
    <name type="synonym">Hydra attenuata</name>
    <dbReference type="NCBI Taxonomy" id="6087"/>
    <lineage>
        <taxon>Eukaryota</taxon>
        <taxon>Metazoa</taxon>
        <taxon>Cnidaria</taxon>
        <taxon>Hydrozoa</taxon>
        <taxon>Hydroidolina</taxon>
        <taxon>Anthoathecata</taxon>
        <taxon>Aplanulata</taxon>
        <taxon>Hydridae</taxon>
        <taxon>Hydra</taxon>
    </lineage>
</organism>
<dbReference type="Gene3D" id="1.20.120.1760">
    <property type="match status" value="1"/>
</dbReference>
<feature type="transmembrane region" description="Helical" evidence="6">
    <location>
        <begin position="293"/>
        <end position="311"/>
    </location>
</feature>
<proteinExistence type="inferred from homology"/>
<comment type="subcellular location">
    <subcellularLocation>
        <location evidence="1">Membrane</location>
    </subcellularLocation>
</comment>
<feature type="transmembrane region" description="Helical" evidence="6">
    <location>
        <begin position="89"/>
        <end position="107"/>
    </location>
</feature>
<feature type="transmembrane region" description="Helical" evidence="6">
    <location>
        <begin position="262"/>
        <end position="281"/>
    </location>
</feature>
<name>A0ABM4D925_HYDVU</name>
<feature type="transmembrane region" description="Helical" evidence="6">
    <location>
        <begin position="323"/>
        <end position="341"/>
    </location>
</feature>
<dbReference type="Proteomes" id="UP001652625">
    <property type="component" value="Chromosome 12"/>
</dbReference>
<evidence type="ECO:0000313" key="7">
    <source>
        <dbReference type="Proteomes" id="UP001652625"/>
    </source>
</evidence>
<evidence type="ECO:0000256" key="6">
    <source>
        <dbReference type="SAM" id="Phobius"/>
    </source>
</evidence>
<dbReference type="Pfam" id="PF01066">
    <property type="entry name" value="CDP-OH_P_transf"/>
    <property type="match status" value="1"/>
</dbReference>
<dbReference type="InterPro" id="IPR048254">
    <property type="entry name" value="CDP_ALCOHOL_P_TRANSF_CS"/>
</dbReference>
<feature type="transmembrane region" description="Helical" evidence="6">
    <location>
        <begin position="57"/>
        <end position="77"/>
    </location>
</feature>